<evidence type="ECO:0000313" key="1">
    <source>
        <dbReference type="EMBL" id="KAK0059336.1"/>
    </source>
</evidence>
<dbReference type="Proteomes" id="UP001233172">
    <property type="component" value="Unassembled WGS sequence"/>
</dbReference>
<dbReference type="SUPFAM" id="SSF56436">
    <property type="entry name" value="C-type lectin-like"/>
    <property type="match status" value="1"/>
</dbReference>
<reference evidence="1" key="1">
    <citation type="journal article" date="2023" name="PLoS Negl. Trop. Dis.">
        <title>A genome sequence for Biomphalaria pfeifferi, the major vector snail for the human-infecting parasite Schistosoma mansoni.</title>
        <authorList>
            <person name="Bu L."/>
            <person name="Lu L."/>
            <person name="Laidemitt M.R."/>
            <person name="Zhang S.M."/>
            <person name="Mutuku M."/>
            <person name="Mkoji G."/>
            <person name="Steinauer M."/>
            <person name="Loker E.S."/>
        </authorList>
    </citation>
    <scope>NUCLEOTIDE SEQUENCE</scope>
    <source>
        <strain evidence="1">KasaAsao</strain>
    </source>
</reference>
<dbReference type="InterPro" id="IPR016186">
    <property type="entry name" value="C-type_lectin-like/link_sf"/>
</dbReference>
<dbReference type="CDD" id="cd00037">
    <property type="entry name" value="CLECT"/>
    <property type="match status" value="1"/>
</dbReference>
<dbReference type="Gene3D" id="3.10.100.10">
    <property type="entry name" value="Mannose-Binding Protein A, subunit A"/>
    <property type="match status" value="1"/>
</dbReference>
<comment type="caution">
    <text evidence="1">The sequence shown here is derived from an EMBL/GenBank/DDBJ whole genome shotgun (WGS) entry which is preliminary data.</text>
</comment>
<dbReference type="InterPro" id="IPR016187">
    <property type="entry name" value="CTDL_fold"/>
</dbReference>
<reference evidence="1" key="2">
    <citation type="submission" date="2023-04" db="EMBL/GenBank/DDBJ databases">
        <authorList>
            <person name="Bu L."/>
            <person name="Lu L."/>
            <person name="Laidemitt M.R."/>
            <person name="Zhang S.M."/>
            <person name="Mutuku M."/>
            <person name="Mkoji G."/>
            <person name="Steinauer M."/>
            <person name="Loker E.S."/>
        </authorList>
    </citation>
    <scope>NUCLEOTIDE SEQUENCE</scope>
    <source>
        <strain evidence="1">KasaAsao</strain>
        <tissue evidence="1">Whole Snail</tissue>
    </source>
</reference>
<name>A0AAD8BR93_BIOPF</name>
<sequence length="182" mass="19056">GQSNGKLALVGQSNGNLALVGQSNGNLALVGQSNGNLALVGQSNGNMALVGQSNGNLALVGQSNGNLALILVILDNAKVIAKGSFTNTFYCISKSSFPSFAKVKEWCAANSGGYPAEIDTFEEFNFLKSLLKGNSGLRVYIAGTDAQRDGTWVSQRTGVQLNVFFGPLQSPTIIRDKKIVLS</sequence>
<dbReference type="AlphaFoldDB" id="A0AAD8BR93"/>
<organism evidence="1 2">
    <name type="scientific">Biomphalaria pfeifferi</name>
    <name type="common">Bloodfluke planorb</name>
    <name type="synonym">Freshwater snail</name>
    <dbReference type="NCBI Taxonomy" id="112525"/>
    <lineage>
        <taxon>Eukaryota</taxon>
        <taxon>Metazoa</taxon>
        <taxon>Spiralia</taxon>
        <taxon>Lophotrochozoa</taxon>
        <taxon>Mollusca</taxon>
        <taxon>Gastropoda</taxon>
        <taxon>Heterobranchia</taxon>
        <taxon>Euthyneura</taxon>
        <taxon>Panpulmonata</taxon>
        <taxon>Hygrophila</taxon>
        <taxon>Lymnaeoidea</taxon>
        <taxon>Planorbidae</taxon>
        <taxon>Biomphalaria</taxon>
    </lineage>
</organism>
<accession>A0AAD8BR93</accession>
<proteinExistence type="predicted"/>
<keyword evidence="2" id="KW-1185">Reference proteome</keyword>
<gene>
    <name evidence="1" type="ORF">Bpfe_011105</name>
</gene>
<protein>
    <submittedName>
        <fullName evidence="1">Perlucin</fullName>
    </submittedName>
</protein>
<feature type="non-terminal residue" evidence="1">
    <location>
        <position position="1"/>
    </location>
</feature>
<dbReference type="EMBL" id="JASAOG010000042">
    <property type="protein sequence ID" value="KAK0059336.1"/>
    <property type="molecule type" value="Genomic_DNA"/>
</dbReference>
<evidence type="ECO:0000313" key="2">
    <source>
        <dbReference type="Proteomes" id="UP001233172"/>
    </source>
</evidence>